<feature type="transmembrane region" description="Helical" evidence="1">
    <location>
        <begin position="234"/>
        <end position="259"/>
    </location>
</feature>
<keyword evidence="1" id="KW-0812">Transmembrane</keyword>
<feature type="transmembrane region" description="Helical" evidence="1">
    <location>
        <begin position="12"/>
        <end position="35"/>
    </location>
</feature>
<keyword evidence="3" id="KW-1185">Reference proteome</keyword>
<evidence type="ECO:0000313" key="3">
    <source>
        <dbReference type="Proteomes" id="UP000481339"/>
    </source>
</evidence>
<organism evidence="2 3">
    <name type="scientific">Pseudoclavibacter caeni</name>
    <dbReference type="NCBI Taxonomy" id="908846"/>
    <lineage>
        <taxon>Bacteria</taxon>
        <taxon>Bacillati</taxon>
        <taxon>Actinomycetota</taxon>
        <taxon>Actinomycetes</taxon>
        <taxon>Micrococcales</taxon>
        <taxon>Microbacteriaceae</taxon>
        <taxon>Pseudoclavibacter</taxon>
    </lineage>
</organism>
<feature type="transmembrane region" description="Helical" evidence="1">
    <location>
        <begin position="372"/>
        <end position="391"/>
    </location>
</feature>
<evidence type="ECO:0008006" key="4">
    <source>
        <dbReference type="Google" id="ProtNLM"/>
    </source>
</evidence>
<feature type="transmembrane region" description="Helical" evidence="1">
    <location>
        <begin position="100"/>
        <end position="122"/>
    </location>
</feature>
<proteinExistence type="predicted"/>
<evidence type="ECO:0000256" key="1">
    <source>
        <dbReference type="SAM" id="Phobius"/>
    </source>
</evidence>
<accession>A0A7C8FYQ5</accession>
<feature type="transmembrane region" description="Helical" evidence="1">
    <location>
        <begin position="338"/>
        <end position="360"/>
    </location>
</feature>
<feature type="transmembrane region" description="Helical" evidence="1">
    <location>
        <begin position="294"/>
        <end position="317"/>
    </location>
</feature>
<evidence type="ECO:0000313" key="2">
    <source>
        <dbReference type="EMBL" id="KAB1633621.1"/>
    </source>
</evidence>
<reference evidence="2 3" key="1">
    <citation type="submission" date="2019-09" db="EMBL/GenBank/DDBJ databases">
        <title>Phylogeny of genus Pseudoclavibacter and closely related genus.</title>
        <authorList>
            <person name="Li Y."/>
        </authorList>
    </citation>
    <scope>NUCLEOTIDE SEQUENCE [LARGE SCALE GENOMIC DNA]</scope>
    <source>
        <strain evidence="2 3">JCM 16921</strain>
    </source>
</reference>
<dbReference type="OrthoDB" id="5008120at2"/>
<name>A0A7C8FYQ5_9MICO</name>
<gene>
    <name evidence="2" type="ORF">F8O02_01455</name>
</gene>
<dbReference type="Proteomes" id="UP000481339">
    <property type="component" value="Unassembled WGS sequence"/>
</dbReference>
<dbReference type="AlphaFoldDB" id="A0A7C8FYQ5"/>
<sequence>MPVRTRRLTGTLAALLVAGVWAVVLFQSVFVHMLWEDEAFNLTVVRNLVDGLGYTSDGALSGNHLAPFDARISTGPVVLLPAALLHWLGIDLVLSGRLVVAGYALALAVGLYVLGVRIQHAGFVGRPVSSMGADSSRVRGDISWVGLVAALVPLTFDTWLTVSPIQGPADVLGEFPAAALLVWALVVLPRRPGLAGLLVGLAVQSKLVTLLAVPGLVIAVLLQSGTMRTRLGRVSHAGVMAMIPTALYEFWVLLTLGWWSYRYEHVRGLVAFVLRGYDSGTSRVDKLRLFAEAWFLPPAIVAALGVLVLGSGVVLSWRKARSRAQNDGRRVRSGLVRLGPRATVAVAALIGALSYPLWWVNSTATPLWIRHPALGVITFVPVVFTAVLALLGEAISRAGGGHEQDASDDVDAPAGRGMWAAAIAVVIVAGVGAQCAGYVRGQVAQPAVFTLDEQRVEAEALRPSADAIAVPWGLTVSMGVLTGAHVVNLDVLADREDVGTETYEQDASTVQGVERILPAGDTSCGTPLAQAAHFQRCQAVL</sequence>
<keyword evidence="1" id="KW-0472">Membrane</keyword>
<feature type="transmembrane region" description="Helical" evidence="1">
    <location>
        <begin position="169"/>
        <end position="188"/>
    </location>
</feature>
<feature type="transmembrane region" description="Helical" evidence="1">
    <location>
        <begin position="194"/>
        <end position="222"/>
    </location>
</feature>
<keyword evidence="1" id="KW-1133">Transmembrane helix</keyword>
<comment type="caution">
    <text evidence="2">The sequence shown here is derived from an EMBL/GenBank/DDBJ whole genome shotgun (WGS) entry which is preliminary data.</text>
</comment>
<protein>
    <recommendedName>
        <fullName evidence="4">DUF2029 domain-containing protein</fullName>
    </recommendedName>
</protein>
<feature type="transmembrane region" description="Helical" evidence="1">
    <location>
        <begin position="142"/>
        <end position="162"/>
    </location>
</feature>
<dbReference type="RefSeq" id="WP_158035399.1">
    <property type="nucleotide sequence ID" value="NZ_BAAAZV010000018.1"/>
</dbReference>
<dbReference type="EMBL" id="WBKA01000001">
    <property type="protein sequence ID" value="KAB1633621.1"/>
    <property type="molecule type" value="Genomic_DNA"/>
</dbReference>